<evidence type="ECO:0000256" key="1">
    <source>
        <dbReference type="SAM" id="Coils"/>
    </source>
</evidence>
<organism evidence="3 4">
    <name type="scientific">Monosporascus ibericus</name>
    <dbReference type="NCBI Taxonomy" id="155417"/>
    <lineage>
        <taxon>Eukaryota</taxon>
        <taxon>Fungi</taxon>
        <taxon>Dikarya</taxon>
        <taxon>Ascomycota</taxon>
        <taxon>Pezizomycotina</taxon>
        <taxon>Sordariomycetes</taxon>
        <taxon>Xylariomycetidae</taxon>
        <taxon>Xylariales</taxon>
        <taxon>Xylariales incertae sedis</taxon>
        <taxon>Monosporascus</taxon>
    </lineage>
</organism>
<evidence type="ECO:0000256" key="2">
    <source>
        <dbReference type="SAM" id="MobiDB-lite"/>
    </source>
</evidence>
<dbReference type="AlphaFoldDB" id="A0A4Q4T8W3"/>
<keyword evidence="4" id="KW-1185">Reference proteome</keyword>
<dbReference type="STRING" id="155417.A0A4Q4T8W3"/>
<gene>
    <name evidence="3" type="ORF">DL764_006199</name>
</gene>
<sequence>MATPCELSATYAAPAVYYVSSEKQHVYGIIITYKHRDALGNPKFPSSSIHASPGNVKEYTPDFWICSKCYVYRIWGTRFRDPSTCERLSDDTPRVCRFSQPWMLDNIFKGALVSGFLQPALDWMHFRPTYGTATERPASTPSAIDWSSLFWPNDEVAATWWSLLNEVDLRWLFRGDARMLKTQCDYLPDDPRAAPAYAEVGGIVAMTAVAGAVSFKSEEQSAYPMIIGDGFQFDFRQHPTLGTVGAFSRHGDVDRGRRSAPTGRGTSRAPRPEQTLLALRHAQGDVKGGFCGFHDGKFINAIRQTDPGSIIENGHNIRDCSAADRVALCRCNTLYDRPSDHHLLWLITAAVPEEVPVIFPSGSTISPNLLTMLALSSRFWRAPRRTRLNETEPSVLDQSHIKWYPTAKPHAVEDEHIRYILALLISTKEQSLPKRPEGIDVGVENLDTDDIIVHITTSSRHVYGFYTAWKTSNAEAAITEDTFGFALSQEGSANQKSTTAGAPIEVVARHLITIKTLFEFACQYVGDGVLHDTNSRPHIDITELVNRSTLAQLCLAGRSARFTEQLRDMGILFSSILDTVTSCWEASESEREEKEIQREREEIWKEREEIRKEEEEIQREWGELSLKVSHMESCSDWNGITS</sequence>
<comment type="caution">
    <text evidence="3">The sequence shown here is derived from an EMBL/GenBank/DDBJ whole genome shotgun (WGS) entry which is preliminary data.</text>
</comment>
<evidence type="ECO:0000313" key="3">
    <source>
        <dbReference type="EMBL" id="RYP01504.1"/>
    </source>
</evidence>
<proteinExistence type="predicted"/>
<protein>
    <submittedName>
        <fullName evidence="3">Uncharacterized protein</fullName>
    </submittedName>
</protein>
<reference evidence="3 4" key="1">
    <citation type="submission" date="2018-06" db="EMBL/GenBank/DDBJ databases">
        <title>Complete Genomes of Monosporascus.</title>
        <authorList>
            <person name="Robinson A.J."/>
            <person name="Natvig D.O."/>
        </authorList>
    </citation>
    <scope>NUCLEOTIDE SEQUENCE [LARGE SCALE GENOMIC DNA]</scope>
    <source>
        <strain evidence="3 4">CBS 110550</strain>
    </source>
</reference>
<name>A0A4Q4T8W3_9PEZI</name>
<dbReference type="Proteomes" id="UP000293360">
    <property type="component" value="Unassembled WGS sequence"/>
</dbReference>
<keyword evidence="1" id="KW-0175">Coiled coil</keyword>
<accession>A0A4Q4T8W3</accession>
<feature type="region of interest" description="Disordered" evidence="2">
    <location>
        <begin position="246"/>
        <end position="272"/>
    </location>
</feature>
<dbReference type="OrthoDB" id="4115096at2759"/>
<feature type="coiled-coil region" evidence="1">
    <location>
        <begin position="589"/>
        <end position="616"/>
    </location>
</feature>
<dbReference type="EMBL" id="QJNU01000358">
    <property type="protein sequence ID" value="RYP01504.1"/>
    <property type="molecule type" value="Genomic_DNA"/>
</dbReference>
<evidence type="ECO:0000313" key="4">
    <source>
        <dbReference type="Proteomes" id="UP000293360"/>
    </source>
</evidence>